<reference evidence="1 2" key="1">
    <citation type="submission" date="2021-06" db="EMBL/GenBank/DDBJ databases">
        <title>Caerostris extrusa draft genome.</title>
        <authorList>
            <person name="Kono N."/>
            <person name="Arakawa K."/>
        </authorList>
    </citation>
    <scope>NUCLEOTIDE SEQUENCE [LARGE SCALE GENOMIC DNA]</scope>
</reference>
<dbReference type="Proteomes" id="UP001054945">
    <property type="component" value="Unassembled WGS sequence"/>
</dbReference>
<evidence type="ECO:0000313" key="1">
    <source>
        <dbReference type="EMBL" id="GIY66213.1"/>
    </source>
</evidence>
<dbReference type="EMBL" id="BPLR01014095">
    <property type="protein sequence ID" value="GIY66213.1"/>
    <property type="molecule type" value="Genomic_DNA"/>
</dbReference>
<comment type="caution">
    <text evidence="1">The sequence shown here is derived from an EMBL/GenBank/DDBJ whole genome shotgun (WGS) entry which is preliminary data.</text>
</comment>
<evidence type="ECO:0000313" key="2">
    <source>
        <dbReference type="Proteomes" id="UP001054945"/>
    </source>
</evidence>
<accession>A0AAV4V957</accession>
<keyword evidence="2" id="KW-1185">Reference proteome</keyword>
<proteinExistence type="predicted"/>
<organism evidence="1 2">
    <name type="scientific">Caerostris extrusa</name>
    <name type="common">Bark spider</name>
    <name type="synonym">Caerostris bankana</name>
    <dbReference type="NCBI Taxonomy" id="172846"/>
    <lineage>
        <taxon>Eukaryota</taxon>
        <taxon>Metazoa</taxon>
        <taxon>Ecdysozoa</taxon>
        <taxon>Arthropoda</taxon>
        <taxon>Chelicerata</taxon>
        <taxon>Arachnida</taxon>
        <taxon>Araneae</taxon>
        <taxon>Araneomorphae</taxon>
        <taxon>Entelegynae</taxon>
        <taxon>Araneoidea</taxon>
        <taxon>Araneidae</taxon>
        <taxon>Caerostris</taxon>
    </lineage>
</organism>
<name>A0AAV4V957_CAEEX</name>
<dbReference type="AlphaFoldDB" id="A0AAV4V957"/>
<sequence>MYLKKFQPDISEELWHFPLSLTISYGSSHLLTDNSSFPPDHIIPTSRNPFGKIYLPSTTIKLPIFNSIRKLYVILLTDDWNRVTDTTSQFGGDQCSPDVGLLYGHTSDGEYENKEG</sequence>
<gene>
    <name evidence="1" type="ORF">CEXT_405021</name>
</gene>
<protein>
    <submittedName>
        <fullName evidence="1">Uncharacterized protein</fullName>
    </submittedName>
</protein>